<dbReference type="InterPro" id="IPR018228">
    <property type="entry name" value="DNase_TatD-rel_CS"/>
</dbReference>
<dbReference type="GO" id="GO:0046872">
    <property type="term" value="F:metal ion binding"/>
    <property type="evidence" value="ECO:0007669"/>
    <property type="project" value="UniProtKB-KW"/>
</dbReference>
<dbReference type="SUPFAM" id="SSF51556">
    <property type="entry name" value="Metallo-dependent hydrolases"/>
    <property type="match status" value="1"/>
</dbReference>
<comment type="caution">
    <text evidence="5">The sequence shown here is derived from an EMBL/GenBank/DDBJ whole genome shotgun (WGS) entry which is preliminary data.</text>
</comment>
<feature type="binding site" evidence="4">
    <location>
        <position position="95"/>
    </location>
    <ligand>
        <name>a divalent metal cation</name>
        <dbReference type="ChEBI" id="CHEBI:60240"/>
        <label>1</label>
    </ligand>
</feature>
<feature type="binding site" evidence="4">
    <location>
        <position position="153"/>
    </location>
    <ligand>
        <name>a divalent metal cation</name>
        <dbReference type="ChEBI" id="CHEBI:60240"/>
        <label>2</label>
    </ligand>
</feature>
<gene>
    <name evidence="5" type="ORF">HHO47_16150</name>
</gene>
<evidence type="ECO:0000313" key="6">
    <source>
        <dbReference type="Proteomes" id="UP000570493"/>
    </source>
</evidence>
<dbReference type="AlphaFoldDB" id="A0A7Y0DVD4"/>
<keyword evidence="3 5" id="KW-0378">Hydrolase</keyword>
<dbReference type="PIRSF" id="PIRSF005902">
    <property type="entry name" value="DNase_TatD"/>
    <property type="match status" value="1"/>
</dbReference>
<dbReference type="Pfam" id="PF01026">
    <property type="entry name" value="TatD_DNase"/>
    <property type="match status" value="1"/>
</dbReference>
<dbReference type="GO" id="GO:0016788">
    <property type="term" value="F:hydrolase activity, acting on ester bonds"/>
    <property type="evidence" value="ECO:0007669"/>
    <property type="project" value="InterPro"/>
</dbReference>
<accession>A0A7Y0DVD4</accession>
<dbReference type="Gene3D" id="3.20.20.140">
    <property type="entry name" value="Metal-dependent hydrolases"/>
    <property type="match status" value="1"/>
</dbReference>
<reference evidence="5" key="1">
    <citation type="submission" date="2020-04" db="EMBL/GenBank/DDBJ databases">
        <title>Genome Sequencing for Pseudoaltermonas arctica.</title>
        <authorList>
            <person name="Elkins N.S."/>
        </authorList>
    </citation>
    <scope>NUCLEOTIDE SEQUENCE [LARGE SCALE GENOMIC DNA]</scope>
    <source>
        <strain evidence="5">NEC-BIFX-2020_0012</strain>
    </source>
</reference>
<proteinExistence type="inferred from homology"/>
<protein>
    <submittedName>
        <fullName evidence="5">TatD family hydrolase</fullName>
    </submittedName>
</protein>
<organism evidence="5 6">
    <name type="scientific">Pseudoalteromonas arctica</name>
    <dbReference type="NCBI Taxonomy" id="394751"/>
    <lineage>
        <taxon>Bacteria</taxon>
        <taxon>Pseudomonadati</taxon>
        <taxon>Pseudomonadota</taxon>
        <taxon>Gammaproteobacteria</taxon>
        <taxon>Alteromonadales</taxon>
        <taxon>Pseudoalteromonadaceae</taxon>
        <taxon>Pseudoalteromonas</taxon>
    </lineage>
</organism>
<comment type="similarity">
    <text evidence="1">Belongs to the metallo-dependent hydrolases superfamily. TatD-type hydrolase family.</text>
</comment>
<evidence type="ECO:0000256" key="4">
    <source>
        <dbReference type="PIRSR" id="PIRSR005902-1"/>
    </source>
</evidence>
<feature type="binding site" evidence="4">
    <location>
        <position position="7"/>
    </location>
    <ligand>
        <name>a divalent metal cation</name>
        <dbReference type="ChEBI" id="CHEBI:60240"/>
        <label>1</label>
    </ligand>
</feature>
<dbReference type="PANTHER" id="PTHR46124:SF3">
    <property type="entry name" value="HYDROLASE"/>
    <property type="match status" value="1"/>
</dbReference>
<dbReference type="InterPro" id="IPR032466">
    <property type="entry name" value="Metal_Hydrolase"/>
</dbReference>
<evidence type="ECO:0000256" key="1">
    <source>
        <dbReference type="ARBA" id="ARBA00009275"/>
    </source>
</evidence>
<dbReference type="GO" id="GO:0005829">
    <property type="term" value="C:cytosol"/>
    <property type="evidence" value="ECO:0007669"/>
    <property type="project" value="TreeGrafter"/>
</dbReference>
<evidence type="ECO:0000256" key="3">
    <source>
        <dbReference type="ARBA" id="ARBA00022801"/>
    </source>
</evidence>
<dbReference type="InterPro" id="IPR001130">
    <property type="entry name" value="TatD-like"/>
</dbReference>
<dbReference type="CDD" id="cd01310">
    <property type="entry name" value="TatD_DNAse"/>
    <property type="match status" value="1"/>
</dbReference>
<name>A0A7Y0DVD4_9GAMM</name>
<evidence type="ECO:0000313" key="5">
    <source>
        <dbReference type="EMBL" id="NMM42311.1"/>
    </source>
</evidence>
<evidence type="ECO:0000256" key="2">
    <source>
        <dbReference type="ARBA" id="ARBA00022723"/>
    </source>
</evidence>
<feature type="binding site" evidence="4">
    <location>
        <position position="129"/>
    </location>
    <ligand>
        <name>a divalent metal cation</name>
        <dbReference type="ChEBI" id="CHEBI:60240"/>
        <label>2</label>
    </ligand>
</feature>
<dbReference type="FunFam" id="3.20.20.140:FF:000005">
    <property type="entry name" value="TatD family hydrolase"/>
    <property type="match status" value="1"/>
</dbReference>
<sequence>MTFIDSHCHFDFAEFDTERVQLMVQCQQLGIETLIVPGVTLAQSHSLISFSQQYSCVRICMGLHPYFMAEHIDDHLAKLSELALQYRTQLVAIGECGIDRSIENIEKQTQIFEHHIDLANQLELPLIVHHRQSHDLIAQSLKRCKPKYGGVIHAFSGSLQQAQYYIKQGFKLGVGGVITYQRAQKTRSVVAQIAPQHLLLETDAPAMPLAGFQGQINTPLQLPLVFEQLCQLKQITTPYKAGFQKQLYNSCSELFRI</sequence>
<dbReference type="PANTHER" id="PTHR46124">
    <property type="entry name" value="D-AMINOACYL-TRNA DEACYLASE"/>
    <property type="match status" value="1"/>
</dbReference>
<dbReference type="Proteomes" id="UP000570493">
    <property type="component" value="Unassembled WGS sequence"/>
</dbReference>
<dbReference type="PROSITE" id="PS01137">
    <property type="entry name" value="TATD_1"/>
    <property type="match status" value="1"/>
</dbReference>
<dbReference type="EMBL" id="JABBMT010000034">
    <property type="protein sequence ID" value="NMM42311.1"/>
    <property type="molecule type" value="Genomic_DNA"/>
</dbReference>
<dbReference type="RefSeq" id="WP_169021225.1">
    <property type="nucleotide sequence ID" value="NZ_JABBMT010000034.1"/>
</dbReference>
<feature type="binding site" evidence="4">
    <location>
        <position position="203"/>
    </location>
    <ligand>
        <name>a divalent metal cation</name>
        <dbReference type="ChEBI" id="CHEBI:60240"/>
        <label>1</label>
    </ligand>
</feature>
<keyword evidence="2 4" id="KW-0479">Metal-binding</keyword>
<feature type="binding site" evidence="4">
    <location>
        <position position="9"/>
    </location>
    <ligand>
        <name>a divalent metal cation</name>
        <dbReference type="ChEBI" id="CHEBI:60240"/>
        <label>1</label>
    </ligand>
</feature>
<keyword evidence="6" id="KW-1185">Reference proteome</keyword>